<accession>A0AAW8YHJ1</accession>
<dbReference type="Proteomes" id="UP001280897">
    <property type="component" value="Unassembled WGS sequence"/>
</dbReference>
<comment type="caution">
    <text evidence="1">The sequence shown here is derived from an EMBL/GenBank/DDBJ whole genome shotgun (WGS) entry which is preliminary data.</text>
</comment>
<evidence type="ECO:0000313" key="2">
    <source>
        <dbReference type="Proteomes" id="UP001280897"/>
    </source>
</evidence>
<evidence type="ECO:0008006" key="3">
    <source>
        <dbReference type="Google" id="ProtNLM"/>
    </source>
</evidence>
<reference evidence="1" key="2">
    <citation type="submission" date="2023-10" db="EMBL/GenBank/DDBJ databases">
        <authorList>
            <person name="Khurajog B."/>
        </authorList>
    </citation>
    <scope>NUCLEOTIDE SEQUENCE</scope>
    <source>
        <strain evidence="1">BF9</strain>
    </source>
</reference>
<organism evidence="1 2">
    <name type="scientific">Pediococcus acidilactici</name>
    <dbReference type="NCBI Taxonomy" id="1254"/>
    <lineage>
        <taxon>Bacteria</taxon>
        <taxon>Bacillati</taxon>
        <taxon>Bacillota</taxon>
        <taxon>Bacilli</taxon>
        <taxon>Lactobacillales</taxon>
        <taxon>Lactobacillaceae</taxon>
        <taxon>Pediococcus</taxon>
        <taxon>Pediococcus acidilactici group</taxon>
    </lineage>
</organism>
<reference evidence="1" key="1">
    <citation type="journal article" date="2023" name="PeerJ">
        <title>Selection and evaluation of lactic acid bacteria from chicken feces in Thailand as potential probiotics.</title>
        <authorList>
            <person name="Khurajog B."/>
            <person name="Disastra Y."/>
            <person name="Lawwyne L.D."/>
            <person name="Sirichokchatchawan W."/>
            <person name="Niyomtham W."/>
            <person name="Yindee J."/>
            <person name="Hampson D.J."/>
            <person name="Prapasarakul N."/>
        </authorList>
    </citation>
    <scope>NUCLEOTIDE SEQUENCE</scope>
    <source>
        <strain evidence="1">BF9</strain>
    </source>
</reference>
<dbReference type="AlphaFoldDB" id="A0AAW8YHJ1"/>
<protein>
    <recommendedName>
        <fullName evidence="3">Pyridoxamine 5'-phosphate oxidase family protein</fullName>
    </recommendedName>
</protein>
<dbReference type="EMBL" id="JAWJAV010000002">
    <property type="protein sequence ID" value="MDV2621029.1"/>
    <property type="molecule type" value="Genomic_DNA"/>
</dbReference>
<proteinExistence type="predicted"/>
<gene>
    <name evidence="1" type="ORF">R0G89_04690</name>
</gene>
<dbReference type="RefSeq" id="WP_317072064.1">
    <property type="nucleotide sequence ID" value="NZ_JAWJAV010000002.1"/>
</dbReference>
<sequence>MIQIPEPLRGLFEKINENGSWTKYFNGNGVFNTGPLAMIWTNKNEDFSYDGTNLILKTANASSLYGNKRTTAFLNFNLGQAVNDFGEAIPDSTDNYLFKMALVDPESPIDWDLIGNDAGSHALGTDHIMYRP</sequence>
<evidence type="ECO:0000313" key="1">
    <source>
        <dbReference type="EMBL" id="MDV2621029.1"/>
    </source>
</evidence>
<name>A0AAW8YHJ1_PEDAC</name>